<dbReference type="AlphaFoldDB" id="A0AA95EZS8"/>
<name>A0AA95EZS8_9BACL</name>
<keyword evidence="2" id="KW-1185">Reference proteome</keyword>
<reference evidence="1" key="1">
    <citation type="submission" date="2023-03" db="EMBL/GenBank/DDBJ databases">
        <title>Andean soil-derived lignocellulolytic bacterial consortium as a source of novel taxa and putative plastic-active enzymes.</title>
        <authorList>
            <person name="Diaz-Garcia L."/>
            <person name="Chuvochina M."/>
            <person name="Feuerriegel G."/>
            <person name="Bunk B."/>
            <person name="Sproer C."/>
            <person name="Streit W.R."/>
            <person name="Rodriguez L.M."/>
            <person name="Overmann J."/>
            <person name="Jimenez D.J."/>
        </authorList>
    </citation>
    <scope>NUCLEOTIDE SEQUENCE</scope>
    <source>
        <strain evidence="1">MAG 2441</strain>
    </source>
</reference>
<dbReference type="Proteomes" id="UP001178662">
    <property type="component" value="Chromosome"/>
</dbReference>
<dbReference type="EMBL" id="CP119317">
    <property type="protein sequence ID" value="WEK55682.1"/>
    <property type="molecule type" value="Genomic_DNA"/>
</dbReference>
<gene>
    <name evidence="1" type="ORF">P0Y55_06455</name>
</gene>
<protein>
    <submittedName>
        <fullName evidence="1">DUF3939 domain-containing protein</fullName>
    </submittedName>
</protein>
<dbReference type="PROSITE" id="PS51257">
    <property type="entry name" value="PROKAR_LIPOPROTEIN"/>
    <property type="match status" value="1"/>
</dbReference>
<evidence type="ECO:0000313" key="1">
    <source>
        <dbReference type="EMBL" id="WEK55682.1"/>
    </source>
</evidence>
<evidence type="ECO:0000313" key="2">
    <source>
        <dbReference type="Proteomes" id="UP001178662"/>
    </source>
</evidence>
<sequence>MSRWSSSRLKSTSLVVVILLLLSGCMYPTSETPNNEVSARESVITVQDAVDRYFTETELLPIQTADETVPIYEKYKIDFGKLKRTGYMANVPKMAFENGGTYQFLIIDEVTKPTVKLLSIIVYQQVDVVQTEVRQYRNKNGNANPAGDEVYPGFASVDFKKLGVNEPTVRSVFSNQPLNLLVDQNGQVFVDYGIDIATAISKSEVPPKAGEDLRRYLLNASHYVPVKSTAYHWVNDGPQAVAQ</sequence>
<proteinExistence type="predicted"/>
<organism evidence="1 2">
    <name type="scientific">Candidatus Cohnella colombiensis</name>
    <dbReference type="NCBI Taxonomy" id="3121368"/>
    <lineage>
        <taxon>Bacteria</taxon>
        <taxon>Bacillati</taxon>
        <taxon>Bacillota</taxon>
        <taxon>Bacilli</taxon>
        <taxon>Bacillales</taxon>
        <taxon>Paenibacillaceae</taxon>
        <taxon>Cohnella</taxon>
    </lineage>
</organism>
<accession>A0AA95EZS8</accession>